<comment type="catalytic activity">
    <reaction evidence="8 9">
        <text>D-gluconate + ATP = 6-phospho-D-gluconate + ADP + H(+)</text>
        <dbReference type="Rhea" id="RHEA:19433"/>
        <dbReference type="ChEBI" id="CHEBI:15378"/>
        <dbReference type="ChEBI" id="CHEBI:18391"/>
        <dbReference type="ChEBI" id="CHEBI:30616"/>
        <dbReference type="ChEBI" id="CHEBI:58759"/>
        <dbReference type="ChEBI" id="CHEBI:456216"/>
        <dbReference type="EC" id="2.7.1.12"/>
    </reaction>
</comment>
<dbReference type="PANTHER" id="PTHR43442">
    <property type="entry name" value="GLUCONOKINASE-RELATED"/>
    <property type="match status" value="1"/>
</dbReference>
<name>A0ABR9RU09_9ACTN</name>
<evidence type="ECO:0000256" key="1">
    <source>
        <dbReference type="ARBA" id="ARBA00004761"/>
    </source>
</evidence>
<protein>
    <recommendedName>
        <fullName evidence="3 9">Gluconokinase</fullName>
        <ecNumber evidence="3 9">2.7.1.12</ecNumber>
    </recommendedName>
</protein>
<dbReference type="Gene3D" id="3.40.50.300">
    <property type="entry name" value="P-loop containing nucleotide triphosphate hydrolases"/>
    <property type="match status" value="1"/>
</dbReference>
<keyword evidence="6 9" id="KW-0418">Kinase</keyword>
<dbReference type="NCBIfam" id="TIGR01313">
    <property type="entry name" value="therm_gnt_kin"/>
    <property type="match status" value="1"/>
</dbReference>
<reference evidence="10 11" key="1">
    <citation type="submission" date="2020-10" db="EMBL/GenBank/DDBJ databases">
        <title>Nocardioides sp. isolated from sludge.</title>
        <authorList>
            <person name="Zhang X."/>
        </authorList>
    </citation>
    <scope>NUCLEOTIDE SEQUENCE [LARGE SCALE GENOMIC DNA]</scope>
    <source>
        <strain evidence="10 11">Y6</strain>
    </source>
</reference>
<keyword evidence="11" id="KW-1185">Reference proteome</keyword>
<comment type="caution">
    <text evidence="10">The sequence shown here is derived from an EMBL/GenBank/DDBJ whole genome shotgun (WGS) entry which is preliminary data.</text>
</comment>
<keyword evidence="4 9" id="KW-0808">Transferase</keyword>
<evidence type="ECO:0000256" key="4">
    <source>
        <dbReference type="ARBA" id="ARBA00022679"/>
    </source>
</evidence>
<evidence type="ECO:0000256" key="2">
    <source>
        <dbReference type="ARBA" id="ARBA00008420"/>
    </source>
</evidence>
<dbReference type="InterPro" id="IPR027417">
    <property type="entry name" value="P-loop_NTPase"/>
</dbReference>
<keyword evidence="5 9" id="KW-0547">Nucleotide-binding</keyword>
<evidence type="ECO:0000256" key="6">
    <source>
        <dbReference type="ARBA" id="ARBA00022777"/>
    </source>
</evidence>
<evidence type="ECO:0000256" key="8">
    <source>
        <dbReference type="ARBA" id="ARBA00048090"/>
    </source>
</evidence>
<evidence type="ECO:0000256" key="5">
    <source>
        <dbReference type="ARBA" id="ARBA00022741"/>
    </source>
</evidence>
<evidence type="ECO:0000256" key="3">
    <source>
        <dbReference type="ARBA" id="ARBA00012054"/>
    </source>
</evidence>
<dbReference type="RefSeq" id="WP_193638349.1">
    <property type="nucleotide sequence ID" value="NZ_JADCSA010000008.1"/>
</dbReference>
<dbReference type="Proteomes" id="UP000756387">
    <property type="component" value="Unassembled WGS sequence"/>
</dbReference>
<dbReference type="EMBL" id="JADCSA010000008">
    <property type="protein sequence ID" value="MBE7325036.1"/>
    <property type="molecule type" value="Genomic_DNA"/>
</dbReference>
<evidence type="ECO:0000256" key="7">
    <source>
        <dbReference type="ARBA" id="ARBA00022840"/>
    </source>
</evidence>
<gene>
    <name evidence="10" type="ORF">IEQ44_10235</name>
</gene>
<evidence type="ECO:0000313" key="10">
    <source>
        <dbReference type="EMBL" id="MBE7325036.1"/>
    </source>
</evidence>
<evidence type="ECO:0000313" key="11">
    <source>
        <dbReference type="Proteomes" id="UP000756387"/>
    </source>
</evidence>
<comment type="similarity">
    <text evidence="2 9">Belongs to the gluconokinase GntK/GntV family.</text>
</comment>
<keyword evidence="7 9" id="KW-0067">ATP-binding</keyword>
<comment type="pathway">
    <text evidence="1">Carbohydrate acid metabolism.</text>
</comment>
<dbReference type="EC" id="2.7.1.12" evidence="3 9"/>
<dbReference type="InterPro" id="IPR006001">
    <property type="entry name" value="Therm_gnt_kin"/>
</dbReference>
<sequence>MSPADVPHDAPLHLVFMGVSGSGKSTAMLAVRDLLGWESAEGDDFHPPANVAKMASGRPLTDADRWGWLESLAAWTKERDDAGTPTLISCSALRRSYRDVLRRGGERTFFVHLVGDKGLLLQRMESREHFMPSTLLESQLDTLEQLQPDEDGMVVDVAHPPSLIGALVLARLDLEPQEPPAVR</sequence>
<evidence type="ECO:0000256" key="9">
    <source>
        <dbReference type="RuleBase" id="RU363066"/>
    </source>
</evidence>
<dbReference type="CDD" id="cd02021">
    <property type="entry name" value="GntK"/>
    <property type="match status" value="1"/>
</dbReference>
<dbReference type="PANTHER" id="PTHR43442:SF3">
    <property type="entry name" value="GLUCONOKINASE-RELATED"/>
    <property type="match status" value="1"/>
</dbReference>
<proteinExistence type="inferred from homology"/>
<organism evidence="10 11">
    <name type="scientific">Nocardioides malaquae</name>
    <dbReference type="NCBI Taxonomy" id="2773426"/>
    <lineage>
        <taxon>Bacteria</taxon>
        <taxon>Bacillati</taxon>
        <taxon>Actinomycetota</taxon>
        <taxon>Actinomycetes</taxon>
        <taxon>Propionibacteriales</taxon>
        <taxon>Nocardioidaceae</taxon>
        <taxon>Nocardioides</taxon>
    </lineage>
</organism>
<accession>A0ABR9RU09</accession>
<dbReference type="SUPFAM" id="SSF52540">
    <property type="entry name" value="P-loop containing nucleoside triphosphate hydrolases"/>
    <property type="match status" value="1"/>
</dbReference>